<accession>A0AA37IZH9</accession>
<feature type="transmembrane region" description="Helical" evidence="1">
    <location>
        <begin position="60"/>
        <end position="80"/>
    </location>
</feature>
<keyword evidence="1" id="KW-0812">Transmembrane</keyword>
<reference evidence="2" key="1">
    <citation type="journal article" date="2022" name="Int. J. Syst. Evol. Microbiol.">
        <title>Genome-based, phenotypic and chemotaxonomic classification of Faecalibacterium strains: proposal of three novel species Faecalibacterium duncaniae sp. nov., Faecalibacterium hattorii sp. nov. and Faecalibacterium gallinarum sp. nov. .</title>
        <authorList>
            <person name="Sakamoto M."/>
            <person name="Sakurai N."/>
            <person name="Tanno H."/>
            <person name="Iino T."/>
            <person name="Ohkuma M."/>
            <person name="Endo A."/>
        </authorList>
    </citation>
    <scope>NUCLEOTIDE SEQUENCE</scope>
    <source>
        <strain evidence="2">JCM 17207</strain>
    </source>
</reference>
<protein>
    <recommendedName>
        <fullName evidence="4">Sporulation protein</fullName>
    </recommendedName>
</protein>
<feature type="transmembrane region" description="Helical" evidence="1">
    <location>
        <begin position="12"/>
        <end position="30"/>
    </location>
</feature>
<dbReference type="GO" id="GO:0006508">
    <property type="term" value="P:proteolysis"/>
    <property type="evidence" value="ECO:0007669"/>
    <property type="project" value="InterPro"/>
</dbReference>
<dbReference type="GO" id="GO:0004190">
    <property type="term" value="F:aspartic-type endopeptidase activity"/>
    <property type="evidence" value="ECO:0007669"/>
    <property type="project" value="InterPro"/>
</dbReference>
<evidence type="ECO:0000313" key="2">
    <source>
        <dbReference type="EMBL" id="GJN64446.1"/>
    </source>
</evidence>
<evidence type="ECO:0000313" key="3">
    <source>
        <dbReference type="Proteomes" id="UP001055185"/>
    </source>
</evidence>
<gene>
    <name evidence="2" type="ORF">JCM17207_10710</name>
</gene>
<name>A0AA37IZH9_9FIRM</name>
<dbReference type="Proteomes" id="UP001055185">
    <property type="component" value="Unassembled WGS sequence"/>
</dbReference>
<keyword evidence="1" id="KW-0472">Membrane</keyword>
<evidence type="ECO:0008006" key="4">
    <source>
        <dbReference type="Google" id="ProtNLM"/>
    </source>
</evidence>
<dbReference type="GO" id="GO:0030436">
    <property type="term" value="P:asexual sporulation"/>
    <property type="evidence" value="ECO:0007669"/>
    <property type="project" value="InterPro"/>
</dbReference>
<keyword evidence="3" id="KW-1185">Reference proteome</keyword>
<dbReference type="InterPro" id="IPR005081">
    <property type="entry name" value="SpoIIGA"/>
</dbReference>
<feature type="transmembrane region" description="Helical" evidence="1">
    <location>
        <begin position="117"/>
        <end position="139"/>
    </location>
</feature>
<dbReference type="EMBL" id="BQKV01000032">
    <property type="protein sequence ID" value="GJN64446.1"/>
    <property type="molecule type" value="Genomic_DNA"/>
</dbReference>
<comment type="caution">
    <text evidence="2">The sequence shown here is derived from an EMBL/GenBank/DDBJ whole genome shotgun (WGS) entry which is preliminary data.</text>
</comment>
<sequence length="288" mass="29640">MKTVIYLDELVLVNFVIAAAFLLGAGLLAGQRCSGPRLAAGAGAAGLSALLLLAPELPFGLALGVKAASGGACVALAYGWPGRRSFFHLAGWYLVLNLALTGGVLALPGGGAQTGNLVVYLDITPGRLLLCVAGVYLALRGILFCFGRPGAGCVPAVLELGGVSLPVRAFYDTGFSVEDPLSGRPVVLVRYEAVRTALPPALREGLDAQLLAGGCPPPPDPALRLRFLPCRTIAGAKLLPALPAKRLTRQSKGRTYRQENLLAAFCAGSNEEGWSLLLGAETAGALGL</sequence>
<feature type="transmembrane region" description="Helical" evidence="1">
    <location>
        <begin position="37"/>
        <end position="54"/>
    </location>
</feature>
<keyword evidence="1" id="KW-1133">Transmembrane helix</keyword>
<dbReference type="AlphaFoldDB" id="A0AA37IZH9"/>
<proteinExistence type="predicted"/>
<dbReference type="Pfam" id="PF03419">
    <property type="entry name" value="Peptidase_U4"/>
    <property type="match status" value="1"/>
</dbReference>
<evidence type="ECO:0000256" key="1">
    <source>
        <dbReference type="SAM" id="Phobius"/>
    </source>
</evidence>
<dbReference type="RefSeq" id="WP_238316643.1">
    <property type="nucleotide sequence ID" value="NZ_BQKV01000032.1"/>
</dbReference>
<feature type="transmembrane region" description="Helical" evidence="1">
    <location>
        <begin position="92"/>
        <end position="111"/>
    </location>
</feature>
<organism evidence="2 3">
    <name type="scientific">Faecalibacterium gallinarum</name>
    <dbReference type="NCBI Taxonomy" id="2903556"/>
    <lineage>
        <taxon>Bacteria</taxon>
        <taxon>Bacillati</taxon>
        <taxon>Bacillota</taxon>
        <taxon>Clostridia</taxon>
        <taxon>Eubacteriales</taxon>
        <taxon>Oscillospiraceae</taxon>
        <taxon>Faecalibacterium</taxon>
    </lineage>
</organism>